<dbReference type="Gene3D" id="3.40.630.30">
    <property type="match status" value="1"/>
</dbReference>
<evidence type="ECO:0000313" key="3">
    <source>
        <dbReference type="Proteomes" id="UP000829384"/>
    </source>
</evidence>
<dbReference type="EMBL" id="JACSDI010000014">
    <property type="protein sequence ID" value="MCG9965399.1"/>
    <property type="molecule type" value="Genomic_DNA"/>
</dbReference>
<dbReference type="RefSeq" id="WP_240131956.1">
    <property type="nucleotide sequence ID" value="NZ_JACSDI010000014.1"/>
</dbReference>
<sequence>MQWQNLSFNQLNANTLYDILKLRVDVFVVEQACAYPELDDKDRHPETLHLMGLSPQGELLAYARVLPPGLSYPEASIGRVVISPAGRGQGLATPLMQNAIDAALSTWPAAGIQIGAQDYLKSFYQKLGFSACSEMYLEDGIPHIDMRYQPK</sequence>
<dbReference type="Proteomes" id="UP000829384">
    <property type="component" value="Unassembled WGS sequence"/>
</dbReference>
<reference evidence="2 3" key="1">
    <citation type="submission" date="2020-08" db="EMBL/GenBank/DDBJ databases">
        <title>Whole genome sequence of Shewanella sp strain PS-2.</title>
        <authorList>
            <person name="Das S.K."/>
        </authorList>
    </citation>
    <scope>NUCLEOTIDE SEQUENCE [LARGE SCALE GENOMIC DNA]</scope>
    <source>
        <strain evidence="2 3">PS-2</strain>
    </source>
</reference>
<accession>A0ABS9QYF4</accession>
<dbReference type="InterPro" id="IPR000182">
    <property type="entry name" value="GNAT_dom"/>
</dbReference>
<protein>
    <submittedName>
        <fullName evidence="2">GNAT family N-acetyltransferase</fullName>
    </submittedName>
</protein>
<keyword evidence="3" id="KW-1185">Reference proteome</keyword>
<evidence type="ECO:0000313" key="2">
    <source>
        <dbReference type="EMBL" id="MCG9965399.1"/>
    </source>
</evidence>
<dbReference type="PROSITE" id="PS51186">
    <property type="entry name" value="GNAT"/>
    <property type="match status" value="1"/>
</dbReference>
<organism evidence="2 3">
    <name type="scientific">Shewanella cutis</name>
    <dbReference type="NCBI Taxonomy" id="2766780"/>
    <lineage>
        <taxon>Bacteria</taxon>
        <taxon>Pseudomonadati</taxon>
        <taxon>Pseudomonadota</taxon>
        <taxon>Gammaproteobacteria</taxon>
        <taxon>Alteromonadales</taxon>
        <taxon>Shewanellaceae</taxon>
        <taxon>Shewanella</taxon>
    </lineage>
</organism>
<dbReference type="InterPro" id="IPR016181">
    <property type="entry name" value="Acyl_CoA_acyltransferase"/>
</dbReference>
<gene>
    <name evidence="2" type="ORF">H9J30_15960</name>
</gene>
<comment type="caution">
    <text evidence="2">The sequence shown here is derived from an EMBL/GenBank/DDBJ whole genome shotgun (WGS) entry which is preliminary data.</text>
</comment>
<feature type="domain" description="N-acetyltransferase" evidence="1">
    <location>
        <begin position="6"/>
        <end position="151"/>
    </location>
</feature>
<dbReference type="Pfam" id="PF13673">
    <property type="entry name" value="Acetyltransf_10"/>
    <property type="match status" value="1"/>
</dbReference>
<name>A0ABS9QYF4_9GAMM</name>
<evidence type="ECO:0000259" key="1">
    <source>
        <dbReference type="PROSITE" id="PS51186"/>
    </source>
</evidence>
<dbReference type="CDD" id="cd04301">
    <property type="entry name" value="NAT_SF"/>
    <property type="match status" value="1"/>
</dbReference>
<dbReference type="SUPFAM" id="SSF55729">
    <property type="entry name" value="Acyl-CoA N-acyltransferases (Nat)"/>
    <property type="match status" value="1"/>
</dbReference>
<proteinExistence type="predicted"/>